<proteinExistence type="predicted"/>
<feature type="region of interest" description="Disordered" evidence="1">
    <location>
        <begin position="252"/>
        <end position="296"/>
    </location>
</feature>
<keyword evidence="2" id="KW-0732">Signal</keyword>
<dbReference type="Proteomes" id="UP000317178">
    <property type="component" value="Chromosome"/>
</dbReference>
<dbReference type="RefSeq" id="WP_144997066.1">
    <property type="nucleotide sequence ID" value="NZ_CP036281.1"/>
</dbReference>
<accession>A0A518CQT7</accession>
<feature type="chain" id="PRO_5022239848" description="Ser-Thr-rich glycosyl-phosphatidyl-inositol-anchored membrane family protein" evidence="2">
    <location>
        <begin position="25"/>
        <end position="527"/>
    </location>
</feature>
<keyword evidence="4" id="KW-1185">Reference proteome</keyword>
<dbReference type="EMBL" id="CP036281">
    <property type="protein sequence ID" value="QDU81592.1"/>
    <property type="molecule type" value="Genomic_DNA"/>
</dbReference>
<feature type="region of interest" description="Disordered" evidence="1">
    <location>
        <begin position="505"/>
        <end position="527"/>
    </location>
</feature>
<evidence type="ECO:0000256" key="1">
    <source>
        <dbReference type="SAM" id="MobiDB-lite"/>
    </source>
</evidence>
<evidence type="ECO:0000313" key="4">
    <source>
        <dbReference type="Proteomes" id="UP000317178"/>
    </source>
</evidence>
<evidence type="ECO:0000313" key="3">
    <source>
        <dbReference type="EMBL" id="QDU81592.1"/>
    </source>
</evidence>
<feature type="compositionally biased region" description="Low complexity" evidence="1">
    <location>
        <begin position="258"/>
        <end position="268"/>
    </location>
</feature>
<dbReference type="OrthoDB" id="257265at2"/>
<sequence length="527" mass="57205" precursor="true">MQKLICPVISLCALWLVAGGSLQASETLFAKSNRFQIPYQYDAAEMQRMEAVEIQLHVSQDQGQTWQKSLSVSPETGRFDYKAPHDGEFWFSVKTLNRRQQLIPSEANTTPELKVIVDTEEPLLNLNLVQPQPGRVSLSWVANDSNLNAETLSLEYQQADSGGWQRVSVLPSPEGETSWSVSQGGVVAVRGKVNDEAGNSGSATAQVDIDRQQFGTRDEVSPPDFTKPIAEANPFSQNVSISKSFADPIPKTTPTPVQPQFVSQSQPAPVMPAPSAEGFPSVNGESPANANSANNNSAGAAVRTVNSLRFQVNYKVDEVGPSGVGHVEFFITENDGQKWYRYGEDPDHVSPFTVQVPKDGRYGFDLRARSGAGLAANPPQSGNKPPIVIVVDQTAPVIHMQPPQQGFSGALNQVVIRWQLEDQNPAEKPVALSYATTPQGPWQPIGGWQADQGSYLWDVNDNLPPKLYIRITARDAAGNLASAQTQQPLMIDLTRPSARIVNVESLPTGQEAANNSSVQPYNNGPGR</sequence>
<feature type="compositionally biased region" description="Low complexity" evidence="1">
    <location>
        <begin position="283"/>
        <end position="296"/>
    </location>
</feature>
<evidence type="ECO:0000256" key="2">
    <source>
        <dbReference type="SAM" id="SignalP"/>
    </source>
</evidence>
<name>A0A518CQT7_9PLAN</name>
<gene>
    <name evidence="3" type="ORF">Pla110_33340</name>
</gene>
<evidence type="ECO:0008006" key="5">
    <source>
        <dbReference type="Google" id="ProtNLM"/>
    </source>
</evidence>
<feature type="signal peptide" evidence="2">
    <location>
        <begin position="1"/>
        <end position="24"/>
    </location>
</feature>
<organism evidence="3 4">
    <name type="scientific">Polystyrenella longa</name>
    <dbReference type="NCBI Taxonomy" id="2528007"/>
    <lineage>
        <taxon>Bacteria</taxon>
        <taxon>Pseudomonadati</taxon>
        <taxon>Planctomycetota</taxon>
        <taxon>Planctomycetia</taxon>
        <taxon>Planctomycetales</taxon>
        <taxon>Planctomycetaceae</taxon>
        <taxon>Polystyrenella</taxon>
    </lineage>
</organism>
<dbReference type="AlphaFoldDB" id="A0A518CQT7"/>
<protein>
    <recommendedName>
        <fullName evidence="5">Ser-Thr-rich glycosyl-phosphatidyl-inositol-anchored membrane family protein</fullName>
    </recommendedName>
</protein>
<dbReference type="KEGG" id="plon:Pla110_33340"/>
<reference evidence="3 4" key="1">
    <citation type="submission" date="2019-02" db="EMBL/GenBank/DDBJ databases">
        <title>Deep-cultivation of Planctomycetes and their phenomic and genomic characterization uncovers novel biology.</title>
        <authorList>
            <person name="Wiegand S."/>
            <person name="Jogler M."/>
            <person name="Boedeker C."/>
            <person name="Pinto D."/>
            <person name="Vollmers J."/>
            <person name="Rivas-Marin E."/>
            <person name="Kohn T."/>
            <person name="Peeters S.H."/>
            <person name="Heuer A."/>
            <person name="Rast P."/>
            <person name="Oberbeckmann S."/>
            <person name="Bunk B."/>
            <person name="Jeske O."/>
            <person name="Meyerdierks A."/>
            <person name="Storesund J.E."/>
            <person name="Kallscheuer N."/>
            <person name="Luecker S."/>
            <person name="Lage O.M."/>
            <person name="Pohl T."/>
            <person name="Merkel B.J."/>
            <person name="Hornburger P."/>
            <person name="Mueller R.-W."/>
            <person name="Bruemmer F."/>
            <person name="Labrenz M."/>
            <person name="Spormann A.M."/>
            <person name="Op den Camp H."/>
            <person name="Overmann J."/>
            <person name="Amann R."/>
            <person name="Jetten M.S.M."/>
            <person name="Mascher T."/>
            <person name="Medema M.H."/>
            <person name="Devos D.P."/>
            <person name="Kaster A.-K."/>
            <person name="Ovreas L."/>
            <person name="Rohde M."/>
            <person name="Galperin M.Y."/>
            <person name="Jogler C."/>
        </authorList>
    </citation>
    <scope>NUCLEOTIDE SEQUENCE [LARGE SCALE GENOMIC DNA]</scope>
    <source>
        <strain evidence="3 4">Pla110</strain>
    </source>
</reference>